<dbReference type="InterPro" id="IPR036366">
    <property type="entry name" value="PGBDSf"/>
</dbReference>
<feature type="domain" description="Peptidoglycan binding-like" evidence="2">
    <location>
        <begin position="91"/>
        <end position="146"/>
    </location>
</feature>
<feature type="region of interest" description="Disordered" evidence="1">
    <location>
        <begin position="148"/>
        <end position="213"/>
    </location>
</feature>
<dbReference type="SUPFAM" id="SSF47090">
    <property type="entry name" value="PGBD-like"/>
    <property type="match status" value="2"/>
</dbReference>
<proteinExistence type="predicted"/>
<dbReference type="InterPro" id="IPR052905">
    <property type="entry name" value="LD-transpeptidase_YkuD-like"/>
</dbReference>
<feature type="compositionally biased region" description="Low complexity" evidence="1">
    <location>
        <begin position="155"/>
        <end position="170"/>
    </location>
</feature>
<dbReference type="Pfam" id="PF01471">
    <property type="entry name" value="PG_binding_1"/>
    <property type="match status" value="2"/>
</dbReference>
<gene>
    <name evidence="3" type="ORF">ENR64_27880</name>
</gene>
<dbReference type="EMBL" id="DSRU01000415">
    <property type="protein sequence ID" value="HFN01498.1"/>
    <property type="molecule type" value="Genomic_DNA"/>
</dbReference>
<dbReference type="InterPro" id="IPR002477">
    <property type="entry name" value="Peptidoglycan-bd-like"/>
</dbReference>
<name>A0A7C3PU14_9CYAN</name>
<dbReference type="Gene3D" id="1.10.101.10">
    <property type="entry name" value="PGBD-like superfamily/PGBD"/>
    <property type="match status" value="2"/>
</dbReference>
<accession>A0A7C3PU14</accession>
<sequence>MPEYSAAPEPINLYRLGIATMYPNLKPKLSIRSLYQVGLFSCGVWLCLSSTSLVGQVAVAQQSAAGTATVPVGFANAELPTRPVLKSGSKGEAVVELQATLKLLGYYNGSVNGVYDANTMKAVRQFQKAAGIKADGIAGSTTWSRLFPASPNDTARGPAASVPAGGSADSFPTGDVEQPIPAPTAKPSTPRVTTPPAATPRTTTPASGDDLRLPVLKKGMRGPAVVNLQERLRSLGFYKGKIDGVYGTGTETAVKNAQRSFGIKADGVVGSATWSRLMR</sequence>
<feature type="domain" description="Peptidoglycan binding-like" evidence="2">
    <location>
        <begin position="221"/>
        <end position="277"/>
    </location>
</feature>
<evidence type="ECO:0000313" key="3">
    <source>
        <dbReference type="EMBL" id="HFN01498.1"/>
    </source>
</evidence>
<protein>
    <submittedName>
        <fullName evidence="3">Peptidoglycan-binding protein</fullName>
    </submittedName>
</protein>
<comment type="caution">
    <text evidence="3">The sequence shown here is derived from an EMBL/GenBank/DDBJ whole genome shotgun (WGS) entry which is preliminary data.</text>
</comment>
<evidence type="ECO:0000256" key="1">
    <source>
        <dbReference type="SAM" id="MobiDB-lite"/>
    </source>
</evidence>
<dbReference type="InterPro" id="IPR036365">
    <property type="entry name" value="PGBD-like_sf"/>
</dbReference>
<feature type="compositionally biased region" description="Low complexity" evidence="1">
    <location>
        <begin position="187"/>
        <end position="207"/>
    </location>
</feature>
<organism evidence="3">
    <name type="scientific">Oscillatoriales cyanobacterium SpSt-418</name>
    <dbReference type="NCBI Taxonomy" id="2282169"/>
    <lineage>
        <taxon>Bacteria</taxon>
        <taxon>Bacillati</taxon>
        <taxon>Cyanobacteriota</taxon>
        <taxon>Cyanophyceae</taxon>
        <taxon>Oscillatoriophycideae</taxon>
        <taxon>Oscillatoriales</taxon>
    </lineage>
</organism>
<dbReference type="PANTHER" id="PTHR41533">
    <property type="entry name" value="L,D-TRANSPEPTIDASE HI_1667-RELATED"/>
    <property type="match status" value="1"/>
</dbReference>
<reference evidence="3" key="1">
    <citation type="journal article" date="2020" name="mSystems">
        <title>Genome- and Community-Level Interaction Insights into Carbon Utilization and Element Cycling Functions of Hydrothermarchaeota in Hydrothermal Sediment.</title>
        <authorList>
            <person name="Zhou Z."/>
            <person name="Liu Y."/>
            <person name="Xu W."/>
            <person name="Pan J."/>
            <person name="Luo Z.H."/>
            <person name="Li M."/>
        </authorList>
    </citation>
    <scope>NUCLEOTIDE SEQUENCE [LARGE SCALE GENOMIC DNA]</scope>
    <source>
        <strain evidence="3">SpSt-418</strain>
    </source>
</reference>
<dbReference type="PANTHER" id="PTHR41533:SF2">
    <property type="entry name" value="BLR7131 PROTEIN"/>
    <property type="match status" value="1"/>
</dbReference>
<evidence type="ECO:0000259" key="2">
    <source>
        <dbReference type="Pfam" id="PF01471"/>
    </source>
</evidence>
<dbReference type="AlphaFoldDB" id="A0A7C3PU14"/>